<dbReference type="CDD" id="cd03801">
    <property type="entry name" value="GT4_PimA-like"/>
    <property type="match status" value="1"/>
</dbReference>
<evidence type="ECO:0000313" key="3">
    <source>
        <dbReference type="Proteomes" id="UP000278006"/>
    </source>
</evidence>
<evidence type="ECO:0000259" key="1">
    <source>
        <dbReference type="Pfam" id="PF00535"/>
    </source>
</evidence>
<comment type="caution">
    <text evidence="2">The sequence shown here is derived from an EMBL/GenBank/DDBJ whole genome shotgun (WGS) entry which is preliminary data.</text>
</comment>
<dbReference type="OrthoDB" id="9816564at2"/>
<accession>A0A3M6QM97</accession>
<reference evidence="2 3" key="1">
    <citation type="submission" date="2018-10" db="EMBL/GenBank/DDBJ databases">
        <title>Draft genome of Cortibacter populi DSM10536.</title>
        <authorList>
            <person name="Bernier A.-M."/>
            <person name="Bernard K."/>
        </authorList>
    </citation>
    <scope>NUCLEOTIDE SEQUENCE [LARGE SCALE GENOMIC DNA]</scope>
    <source>
        <strain evidence="2 3">DSM 105136</strain>
    </source>
</reference>
<dbReference type="GO" id="GO:0016740">
    <property type="term" value="F:transferase activity"/>
    <property type="evidence" value="ECO:0007669"/>
    <property type="project" value="UniProtKB-KW"/>
</dbReference>
<dbReference type="Pfam" id="PF13692">
    <property type="entry name" value="Glyco_trans_1_4"/>
    <property type="match status" value="2"/>
</dbReference>
<dbReference type="PANTHER" id="PTHR43179:SF7">
    <property type="entry name" value="RHAMNOSYLTRANSFERASE WBBL"/>
    <property type="match status" value="1"/>
</dbReference>
<dbReference type="Gene3D" id="3.90.550.10">
    <property type="entry name" value="Spore Coat Polysaccharide Biosynthesis Protein SpsA, Chain A"/>
    <property type="match status" value="1"/>
</dbReference>
<protein>
    <submittedName>
        <fullName evidence="2">Glycosyltransferase</fullName>
    </submittedName>
</protein>
<dbReference type="InterPro" id="IPR029044">
    <property type="entry name" value="Nucleotide-diphossugar_trans"/>
</dbReference>
<keyword evidence="2" id="KW-0808">Transferase</keyword>
<dbReference type="Pfam" id="PF00535">
    <property type="entry name" value="Glycos_transf_2"/>
    <property type="match status" value="1"/>
</dbReference>
<dbReference type="SUPFAM" id="SSF53756">
    <property type="entry name" value="UDP-Glycosyltransferase/glycogen phosphorylase"/>
    <property type="match status" value="2"/>
</dbReference>
<dbReference type="EMBL" id="RDQO01000005">
    <property type="protein sequence ID" value="RMX04177.1"/>
    <property type="molecule type" value="Genomic_DNA"/>
</dbReference>
<dbReference type="RefSeq" id="WP_122230901.1">
    <property type="nucleotide sequence ID" value="NZ_RDQO01000005.1"/>
</dbReference>
<sequence length="1185" mass="131318">MRLLSAAFAFPASVYYYRNFREWLRERKSNPDFYSQVLSDPDHLRRRLVRRKPVWQSLVCAGFLVARELEAGIGLSKALSSVWQTYRRSGGKAIRSQVIGHAVSGGGLDGVPPIGSTRILVSDYRLPRADVSAGERATVGILRSLVRLGYQVTFLPCDMQEHEPSRVELEALGVTVVSPRQGYRSATEFLSRQGHVFGCMYLIRVDVAEQLLPCIKRMAPQARLIFHAPDLYFLREMRQAELSQDAKALAQARHTRDRELEVMRLSHHTVVVSAAEAEVLREAEPGLSLSVFNALYVDVTDRPYVAAQRQGIFFIGGYAHAPNVNAVIWFVRQVWPLVRRQCPDARFDILGAEAPPEVIALQQEDGVHFVGYVSDLDQAFAAYRIGVAPLRYGAGIKGKVAATMGAGIPMACTTIAVEGMGIAGEVDALVADDPQSFADAVARLLRDDALCLRLSTAGRALVARRFGEEANHLAFTRLLNDAQVLDQTLYLESIELGLRAQAWRAALPHDDAAAAGDVDVSVIVPVYNQWNLTRRCLYSVLMALETCERCVEILLADDGSTDETRQAAELFPSVTVVRGASNVGFLRNCNAAARQARGRHLLFLNNDTVVFPGWLDALYDTLEADAGVAIAGSKLLYPDGLIQEAGASLFRDGTAVNLGRGFPRFDPSFCFAREVDYISGASILVRRSFWDQVGGFDERYAPAYCEDSDLAMMARAAGLRVVYQPRSEVIHFEHGSYAEQVVHKPKVLQQQNIAKLTQKWRDALDAGHLPPTSWERAAANGERTLDARALARRRAGHLNILYYSPYPSHPASHGNRSTIFQFASYFKQHGHAVHFVLLDEEGQSETVLNAMRQAWDSVDVVPACPLPVPKEGELAFDAWYVEGLGERIARWCHQYDIDMVFCSYVFQSKLLDYVPAHVLKVIDTHDKMGSRYDMLRRNGLPLEFFSCSEDDEGRYLRRADVVVARRSEEAEYFNRVMGQSRSIVIPHIEPARYLDRGYDVVRRVGLVASANTVNLALVVAFLKVLEQQCPGERGFEVHIAGQVADMVGQLPDADAALFHDRGIVLRGFVDDISSFYAEMDLLVSPVTVGTGINVKTVQAMAYGVPLLTTGFGSKGIEAATHPMHRFETLAALVEGLREVAENPRLLDELASASRQAYDAFFADNIRGFDALLSHPKLAVARETPV</sequence>
<organism evidence="2 3">
    <name type="scientific">Corticibacter populi</name>
    <dbReference type="NCBI Taxonomy" id="1550736"/>
    <lineage>
        <taxon>Bacteria</taxon>
        <taxon>Pseudomonadati</taxon>
        <taxon>Pseudomonadota</taxon>
        <taxon>Betaproteobacteria</taxon>
        <taxon>Burkholderiales</taxon>
        <taxon>Comamonadaceae</taxon>
        <taxon>Corticibacter</taxon>
    </lineage>
</organism>
<feature type="domain" description="Glycosyltransferase 2-like" evidence="1">
    <location>
        <begin position="521"/>
        <end position="640"/>
    </location>
</feature>
<dbReference type="Gene3D" id="3.40.50.2000">
    <property type="entry name" value="Glycogen Phosphorylase B"/>
    <property type="match status" value="3"/>
</dbReference>
<dbReference type="SUPFAM" id="SSF53448">
    <property type="entry name" value="Nucleotide-diphospho-sugar transferases"/>
    <property type="match status" value="1"/>
</dbReference>
<dbReference type="Proteomes" id="UP000278006">
    <property type="component" value="Unassembled WGS sequence"/>
</dbReference>
<dbReference type="InterPro" id="IPR001173">
    <property type="entry name" value="Glyco_trans_2-like"/>
</dbReference>
<gene>
    <name evidence="2" type="ORF">D8I35_15335</name>
</gene>
<proteinExistence type="predicted"/>
<dbReference type="CDD" id="cd04186">
    <property type="entry name" value="GT_2_like_c"/>
    <property type="match status" value="1"/>
</dbReference>
<keyword evidence="3" id="KW-1185">Reference proteome</keyword>
<evidence type="ECO:0000313" key="2">
    <source>
        <dbReference type="EMBL" id="RMX04177.1"/>
    </source>
</evidence>
<name>A0A3M6QM97_9BURK</name>
<dbReference type="AlphaFoldDB" id="A0A3M6QM97"/>
<dbReference type="PANTHER" id="PTHR43179">
    <property type="entry name" value="RHAMNOSYLTRANSFERASE WBBL"/>
    <property type="match status" value="1"/>
</dbReference>